<evidence type="ECO:0000259" key="4">
    <source>
        <dbReference type="PROSITE" id="PS51194"/>
    </source>
</evidence>
<dbReference type="Pfam" id="PF00176">
    <property type="entry name" value="SNF2-rel_dom"/>
    <property type="match status" value="1"/>
</dbReference>
<dbReference type="InterPro" id="IPR049730">
    <property type="entry name" value="SNF2/RAD54-like_C"/>
</dbReference>
<dbReference type="PROSITE" id="PS51194">
    <property type="entry name" value="HELICASE_CTER"/>
    <property type="match status" value="1"/>
</dbReference>
<feature type="compositionally biased region" description="Low complexity" evidence="2">
    <location>
        <begin position="98"/>
        <end position="114"/>
    </location>
</feature>
<dbReference type="InterPro" id="IPR027417">
    <property type="entry name" value="P-loop_NTPase"/>
</dbReference>
<keyword evidence="1" id="KW-0378">Hydrolase</keyword>
<gene>
    <name evidence="5" type="ORF">AMON00008_LOCUS53456</name>
</gene>
<dbReference type="SUPFAM" id="SSF52540">
    <property type="entry name" value="P-loop containing nucleoside triphosphate hydrolases"/>
    <property type="match status" value="2"/>
</dbReference>
<protein>
    <recommendedName>
        <fullName evidence="6">DNA excision repair protein ERCC-6</fullName>
    </recommendedName>
</protein>
<feature type="region of interest" description="Disordered" evidence="2">
    <location>
        <begin position="895"/>
        <end position="924"/>
    </location>
</feature>
<feature type="region of interest" description="Disordered" evidence="2">
    <location>
        <begin position="59"/>
        <end position="198"/>
    </location>
</feature>
<dbReference type="AlphaFoldDB" id="A0A7S4W4I8"/>
<dbReference type="InterPro" id="IPR038718">
    <property type="entry name" value="SNF2-like_sf"/>
</dbReference>
<dbReference type="InterPro" id="IPR014001">
    <property type="entry name" value="Helicase_ATP-bd"/>
</dbReference>
<dbReference type="CDD" id="cd18793">
    <property type="entry name" value="SF2_C_SNF"/>
    <property type="match status" value="1"/>
</dbReference>
<dbReference type="PROSITE" id="PS51192">
    <property type="entry name" value="HELICASE_ATP_BIND_1"/>
    <property type="match status" value="1"/>
</dbReference>
<organism evidence="5">
    <name type="scientific">Alexandrium monilatum</name>
    <dbReference type="NCBI Taxonomy" id="311494"/>
    <lineage>
        <taxon>Eukaryota</taxon>
        <taxon>Sar</taxon>
        <taxon>Alveolata</taxon>
        <taxon>Dinophyceae</taxon>
        <taxon>Gonyaulacales</taxon>
        <taxon>Pyrocystaceae</taxon>
        <taxon>Alexandrium</taxon>
    </lineage>
</organism>
<dbReference type="InterPro" id="IPR001650">
    <property type="entry name" value="Helicase_C-like"/>
</dbReference>
<proteinExistence type="predicted"/>
<dbReference type="PANTHER" id="PTHR45629">
    <property type="entry name" value="SNF2/RAD54 FAMILY MEMBER"/>
    <property type="match status" value="1"/>
</dbReference>
<feature type="compositionally biased region" description="Low complexity" evidence="2">
    <location>
        <begin position="59"/>
        <end position="78"/>
    </location>
</feature>
<dbReference type="EMBL" id="HBNR01075265">
    <property type="protein sequence ID" value="CAE4651593.1"/>
    <property type="molecule type" value="Transcribed_RNA"/>
</dbReference>
<dbReference type="GO" id="GO:0016787">
    <property type="term" value="F:hydrolase activity"/>
    <property type="evidence" value="ECO:0007669"/>
    <property type="project" value="UniProtKB-KW"/>
</dbReference>
<evidence type="ECO:0000259" key="3">
    <source>
        <dbReference type="PROSITE" id="PS51192"/>
    </source>
</evidence>
<dbReference type="GO" id="GO:0005524">
    <property type="term" value="F:ATP binding"/>
    <property type="evidence" value="ECO:0007669"/>
    <property type="project" value="InterPro"/>
</dbReference>
<evidence type="ECO:0000256" key="2">
    <source>
        <dbReference type="SAM" id="MobiDB-lite"/>
    </source>
</evidence>
<dbReference type="SMART" id="SM00490">
    <property type="entry name" value="HELICc"/>
    <property type="match status" value="1"/>
</dbReference>
<feature type="domain" description="Helicase ATP-binding" evidence="3">
    <location>
        <begin position="280"/>
        <end position="457"/>
    </location>
</feature>
<reference evidence="5" key="1">
    <citation type="submission" date="2021-01" db="EMBL/GenBank/DDBJ databases">
        <authorList>
            <person name="Corre E."/>
            <person name="Pelletier E."/>
            <person name="Niang G."/>
            <person name="Scheremetjew M."/>
            <person name="Finn R."/>
            <person name="Kale V."/>
            <person name="Holt S."/>
            <person name="Cochrane G."/>
            <person name="Meng A."/>
            <person name="Brown T."/>
            <person name="Cohen L."/>
        </authorList>
    </citation>
    <scope>NUCLEOTIDE SEQUENCE</scope>
    <source>
        <strain evidence="5">CCMP3105</strain>
    </source>
</reference>
<sequence length="967" mass="104504">MGGAGTAKDEAWKALYSDSSSAGGSDTEAPAARVAAPALAGRPLEAVAARVAGTSAAASSRLLGDLRVAPRPAAAPRELLPRRRPALLDPCAVEVGRSRTPSPSAPSSASRPTRGALGLLEPDSSDSGGEGPAPAQRRGGGERLDGTAESASSEVRVEVAELRLLPPAGDGLPAPSKRQRLEPPAPAVGLGDPGPAEPVALHDQLRNPALHRDTALHEMAELELGVRVGTSLKAFLGPDEGLAPRWSEGPLVLTGGAVLPERIAGCLRKYQREGVRWLYERLFEERRGCLLADEMGLGKTVQVACCLVAGLYARPKPEGEGENEEKVGPVLVLCPPTLIQNWARELRRWGPFSLEVLPSAVEGRVRALRRVDAGLADVLVASRGLLRGDDGPAAEGLLARTWGCVVVDEVHQARNPKGQLHRALCSLKSPRKVGLTGTPLQNSLSDVWALLRGVGAHANWDLSAFEARFSRPIAKGQKRKASVKDLAVREDALKEFNDLFKGSVLRRTKDDVALMLPGKNDRIVPCPLSDVQRAAYRNLIASADFQMALGRRQLCVCGAGRPCLCGAGPVWRYVHQRQAEQKGLEDEWAAADDCVCRGRCPPKCLSLSLIVVLQRLTNHIEQLKPDTQPPKDSAEQAQQQLMKEICDIAFAGVDHNLCTQRRVANRLLLGSPEACGKMQVLLPLLLHWRRKGQKVLVFSRSTRLLDILEACLWQQGWSPQVLRLDGGTPPGQRQRLVDEFNASSTRGVFLISTKAGGIGLNLTAASVVVIFDPDWNPFSDLQAQDRSFRIGQTRVVEVYRLLGAGTIEEQVYVRQVWKQQLAAMAIDGTRSARRLDGASFGLGALFELHEGSMLPVLMAEAFKERAQPKVSSENGVQVFDDVRGAAAADMKLTELVHPESDREADDGEEDRADSDAAPEPERAEVGATQALERLHGMFDQVDHSKVVRNDTQENLLLMDLNEEAEGF</sequence>
<dbReference type="Gene3D" id="3.40.50.10810">
    <property type="entry name" value="Tandem AAA-ATPase domain"/>
    <property type="match status" value="1"/>
</dbReference>
<dbReference type="InterPro" id="IPR050496">
    <property type="entry name" value="SNF2_RAD54_helicase_repair"/>
</dbReference>
<dbReference type="SMART" id="SM00487">
    <property type="entry name" value="DEXDc"/>
    <property type="match status" value="1"/>
</dbReference>
<dbReference type="PANTHER" id="PTHR45629:SF7">
    <property type="entry name" value="DNA EXCISION REPAIR PROTEIN ERCC-6-RELATED"/>
    <property type="match status" value="1"/>
</dbReference>
<dbReference type="Gene3D" id="3.40.50.300">
    <property type="entry name" value="P-loop containing nucleotide triphosphate hydrolases"/>
    <property type="match status" value="1"/>
</dbReference>
<evidence type="ECO:0000256" key="1">
    <source>
        <dbReference type="ARBA" id="ARBA00022801"/>
    </source>
</evidence>
<dbReference type="Pfam" id="PF00271">
    <property type="entry name" value="Helicase_C"/>
    <property type="match status" value="1"/>
</dbReference>
<accession>A0A7S4W4I8</accession>
<feature type="domain" description="Helicase C-terminal" evidence="4">
    <location>
        <begin position="680"/>
        <end position="837"/>
    </location>
</feature>
<dbReference type="InterPro" id="IPR000330">
    <property type="entry name" value="SNF2_N"/>
</dbReference>
<feature type="compositionally biased region" description="Acidic residues" evidence="2">
    <location>
        <begin position="902"/>
        <end position="918"/>
    </location>
</feature>
<feature type="compositionally biased region" description="Low complexity" evidence="2">
    <location>
        <begin position="162"/>
        <end position="175"/>
    </location>
</feature>
<evidence type="ECO:0008006" key="6">
    <source>
        <dbReference type="Google" id="ProtNLM"/>
    </source>
</evidence>
<name>A0A7S4W4I8_9DINO</name>
<evidence type="ECO:0000313" key="5">
    <source>
        <dbReference type="EMBL" id="CAE4651593.1"/>
    </source>
</evidence>